<dbReference type="PRINTS" id="PR00371">
    <property type="entry name" value="FPNCR"/>
</dbReference>
<dbReference type="Gene3D" id="2.40.30.10">
    <property type="entry name" value="Translation factors"/>
    <property type="match status" value="1"/>
</dbReference>
<dbReference type="Pfam" id="PF00970">
    <property type="entry name" value="FAD_binding_6"/>
    <property type="match status" value="1"/>
</dbReference>
<dbReference type="Proteomes" id="UP001302316">
    <property type="component" value="Unassembled WGS sequence"/>
</dbReference>
<comment type="caution">
    <text evidence="3">The sequence shown here is derived from an EMBL/GenBank/DDBJ whole genome shotgun (WGS) entry which is preliminary data.</text>
</comment>
<dbReference type="EMBL" id="JAYGII010000002">
    <property type="protein sequence ID" value="MEA5444488.1"/>
    <property type="molecule type" value="Genomic_DNA"/>
</dbReference>
<dbReference type="InterPro" id="IPR039261">
    <property type="entry name" value="FNR_nucleotide-bd"/>
</dbReference>
<dbReference type="SUPFAM" id="SSF63380">
    <property type="entry name" value="Riboflavin synthase domain-like"/>
    <property type="match status" value="1"/>
</dbReference>
<dbReference type="PRINTS" id="PR00410">
    <property type="entry name" value="PHEHYDRXLASE"/>
</dbReference>
<dbReference type="PROSITE" id="PS51384">
    <property type="entry name" value="FAD_FR"/>
    <property type="match status" value="1"/>
</dbReference>
<dbReference type="InterPro" id="IPR008333">
    <property type="entry name" value="Cbr1-like_FAD-bd_dom"/>
</dbReference>
<keyword evidence="4" id="KW-1185">Reference proteome</keyword>
<evidence type="ECO:0000313" key="3">
    <source>
        <dbReference type="EMBL" id="MEA5444488.1"/>
    </source>
</evidence>
<feature type="domain" description="FAD-binding FR-type" evidence="2">
    <location>
        <begin position="3"/>
        <end position="106"/>
    </location>
</feature>
<dbReference type="GO" id="GO:0016491">
    <property type="term" value="F:oxidoreductase activity"/>
    <property type="evidence" value="ECO:0007669"/>
    <property type="project" value="InterPro"/>
</dbReference>
<dbReference type="Gene3D" id="3.40.50.80">
    <property type="entry name" value="Nucleotide-binding domain of ferredoxin-NADP reductase (FNR) module"/>
    <property type="match status" value="1"/>
</dbReference>
<name>A0AAP6JD51_9GAMM</name>
<organism evidence="3 4">
    <name type="scientific">Natronospira elongata</name>
    <dbReference type="NCBI Taxonomy" id="3110268"/>
    <lineage>
        <taxon>Bacteria</taxon>
        <taxon>Pseudomonadati</taxon>
        <taxon>Pseudomonadota</taxon>
        <taxon>Gammaproteobacteria</taxon>
        <taxon>Natronospirales</taxon>
        <taxon>Natronospiraceae</taxon>
        <taxon>Natronospira</taxon>
    </lineage>
</organism>
<proteinExistence type="predicted"/>
<dbReference type="InterPro" id="IPR001433">
    <property type="entry name" value="OxRdtase_FAD/NAD-bd"/>
</dbReference>
<dbReference type="Pfam" id="PF00175">
    <property type="entry name" value="NAD_binding_1"/>
    <property type="match status" value="1"/>
</dbReference>
<dbReference type="SUPFAM" id="SSF52343">
    <property type="entry name" value="Ferredoxin reductase-like, C-terminal NADP-linked domain"/>
    <property type="match status" value="1"/>
</dbReference>
<dbReference type="InterPro" id="IPR017927">
    <property type="entry name" value="FAD-bd_FR_type"/>
</dbReference>
<dbReference type="InterPro" id="IPR050415">
    <property type="entry name" value="MRET"/>
</dbReference>
<sequence length="245" mass="27938">MAIRKFELVLESARMVTPRVRELTFTRRDGELIDYQPGQFVTLHMPHEEQMLRRSYSIASIPEESSQSIAIAVTHVDGGRATERLFAMEPGDAVDAVGPFGRFVLRDDSPCRYLLIGTGTGVTPYRAMLPELERRIDLEDFSVELFLGVRNPEELLYGEDFQQCAEKHAGFNFHACFSRVMPESPTAFHYQGYVQDQIDRVKPDPERDIAYLCGNPEMIDTAALKLKELGFPVQNIRREKYISSN</sequence>
<dbReference type="AlphaFoldDB" id="A0AAP6JD51"/>
<comment type="cofactor">
    <cofactor evidence="1">
        <name>[2Fe-2S] cluster</name>
        <dbReference type="ChEBI" id="CHEBI:190135"/>
    </cofactor>
</comment>
<protein>
    <submittedName>
        <fullName evidence="3">FAD-binding oxidoreductase</fullName>
    </submittedName>
</protein>
<gene>
    <name evidence="3" type="ORF">VCB98_01470</name>
</gene>
<reference evidence="3 4" key="1">
    <citation type="submission" date="2023-12" db="EMBL/GenBank/DDBJ databases">
        <title>Whole-genome sequencing of halo(alkali)philic microorganisms from hypersaline lakes.</title>
        <authorList>
            <person name="Sorokin D.Y."/>
            <person name="Merkel A.Y."/>
            <person name="Messina E."/>
            <person name="Yakimov M."/>
        </authorList>
    </citation>
    <scope>NUCLEOTIDE SEQUENCE [LARGE SCALE GENOMIC DNA]</scope>
    <source>
        <strain evidence="3 4">AB-CW1</strain>
    </source>
</reference>
<evidence type="ECO:0000256" key="1">
    <source>
        <dbReference type="ARBA" id="ARBA00034078"/>
    </source>
</evidence>
<evidence type="ECO:0000259" key="2">
    <source>
        <dbReference type="PROSITE" id="PS51384"/>
    </source>
</evidence>
<accession>A0AAP6JD51</accession>
<dbReference type="PANTHER" id="PTHR47354:SF5">
    <property type="entry name" value="PROTEIN RFBI"/>
    <property type="match status" value="1"/>
</dbReference>
<dbReference type="InterPro" id="IPR001709">
    <property type="entry name" value="Flavoprot_Pyr_Nucl_cyt_Rdtase"/>
</dbReference>
<dbReference type="RefSeq" id="WP_346049740.1">
    <property type="nucleotide sequence ID" value="NZ_JAYGII010000002.1"/>
</dbReference>
<dbReference type="PANTHER" id="PTHR47354">
    <property type="entry name" value="NADH OXIDOREDUCTASE HCR"/>
    <property type="match status" value="1"/>
</dbReference>
<evidence type="ECO:0000313" key="4">
    <source>
        <dbReference type="Proteomes" id="UP001302316"/>
    </source>
</evidence>
<dbReference type="InterPro" id="IPR017938">
    <property type="entry name" value="Riboflavin_synthase-like_b-brl"/>
</dbReference>